<proteinExistence type="predicted"/>
<dbReference type="EMBL" id="WGGD01000005">
    <property type="protein sequence ID" value="MUN28525.1"/>
    <property type="molecule type" value="Genomic_DNA"/>
</dbReference>
<keyword evidence="1" id="KW-1133">Transmembrane helix</keyword>
<gene>
    <name evidence="2" type="ORF">GC250_03450</name>
</gene>
<dbReference type="AlphaFoldDB" id="A0A6A9QMM7"/>
<feature type="transmembrane region" description="Helical" evidence="1">
    <location>
        <begin position="59"/>
        <end position="89"/>
    </location>
</feature>
<accession>A0A6A9QMM7</accession>
<dbReference type="Proteomes" id="UP000470772">
    <property type="component" value="Unassembled WGS sequence"/>
</dbReference>
<comment type="caution">
    <text evidence="2">The sequence shown here is derived from an EMBL/GenBank/DDBJ whole genome shotgun (WGS) entry which is preliminary data.</text>
</comment>
<keyword evidence="3" id="KW-1185">Reference proteome</keyword>
<keyword evidence="1" id="KW-0812">Transmembrane</keyword>
<protein>
    <submittedName>
        <fullName evidence="2">Uncharacterized protein</fullName>
    </submittedName>
</protein>
<evidence type="ECO:0000313" key="3">
    <source>
        <dbReference type="Proteomes" id="UP000470772"/>
    </source>
</evidence>
<feature type="transmembrane region" description="Helical" evidence="1">
    <location>
        <begin position="16"/>
        <end position="39"/>
    </location>
</feature>
<organism evidence="2 3">
    <name type="scientific">Sulfuracidifex metallicus DSM 6482 = JCM 9184</name>
    <dbReference type="NCBI Taxonomy" id="523847"/>
    <lineage>
        <taxon>Archaea</taxon>
        <taxon>Thermoproteota</taxon>
        <taxon>Thermoprotei</taxon>
        <taxon>Sulfolobales</taxon>
        <taxon>Sulfolobaceae</taxon>
        <taxon>Sulfuracidifex</taxon>
    </lineage>
</organism>
<sequence length="144" mass="16186">MALIPLVANINIEELSYYYVELSAIISIDLFAYLIVLLIKRYNAFIIMERENIIPPITVFMIILIAVIIIVSLGLPIIIITYSVILSVIKILTNAPVKELSVGLAIALAIIFGSFFVSMLKLTDIYEIRGSLSTIREILTTRRR</sequence>
<keyword evidence="1" id="KW-0472">Membrane</keyword>
<name>A0A6A9QMM7_SULME</name>
<evidence type="ECO:0000313" key="2">
    <source>
        <dbReference type="EMBL" id="MUN28525.1"/>
    </source>
</evidence>
<evidence type="ECO:0000256" key="1">
    <source>
        <dbReference type="SAM" id="Phobius"/>
    </source>
</evidence>
<reference evidence="2 3" key="1">
    <citation type="submission" date="2019-10" db="EMBL/GenBank/DDBJ databases">
        <title>Sequencing and Assembly of Multiple Reported Metal-Biooxidizing Members of the Extremely Thermoacidophilic Archaeal Family Sulfolobaceae.</title>
        <authorList>
            <person name="Counts J.A."/>
            <person name="Kelly R.M."/>
        </authorList>
    </citation>
    <scope>NUCLEOTIDE SEQUENCE [LARGE SCALE GENOMIC DNA]</scope>
    <source>
        <strain evidence="2 3">DSM 6482</strain>
    </source>
</reference>
<dbReference type="RefSeq" id="WP_156016296.1">
    <property type="nucleotide sequence ID" value="NZ_WGGD01000005.1"/>
</dbReference>
<feature type="transmembrane region" description="Helical" evidence="1">
    <location>
        <begin position="101"/>
        <end position="120"/>
    </location>
</feature>